<evidence type="ECO:0008006" key="3">
    <source>
        <dbReference type="Google" id="ProtNLM"/>
    </source>
</evidence>
<dbReference type="AlphaFoldDB" id="K2P618"/>
<sequence>MEVPLINQHQYIHMEYIGNYIAVLVLSIAFFSCSNGTPSLQEYFVSQNQNSNFISIDIPSSILSVDNTLLSDQQKQAFESVKKLNVLAFRLNQENSLEYEKEKQTISEILKDDKYQDLMVMNSGIHRGTIKYLGTDEAIDEVIIFGSSDDEGLALIRVLGKDMKPENMITLVKALENGSIDVSGLEGQLKGVFDK</sequence>
<organism evidence="1 2">
    <name type="scientific">Galbibacter marinus</name>
    <dbReference type="NCBI Taxonomy" id="555500"/>
    <lineage>
        <taxon>Bacteria</taxon>
        <taxon>Pseudomonadati</taxon>
        <taxon>Bacteroidota</taxon>
        <taxon>Flavobacteriia</taxon>
        <taxon>Flavobacteriales</taxon>
        <taxon>Flavobacteriaceae</taxon>
        <taxon>Galbibacter</taxon>
    </lineage>
</organism>
<dbReference type="EMBL" id="AMSG01000002">
    <property type="protein sequence ID" value="EKF56463.1"/>
    <property type="molecule type" value="Genomic_DNA"/>
</dbReference>
<name>K2P618_9FLAO</name>
<reference evidence="1 2" key="1">
    <citation type="journal article" date="2012" name="J. Bacteriol.">
        <title>Genome Sequence of Galbibacter marinum Type Strain ck-I2-15.</title>
        <authorList>
            <person name="Lai Q."/>
            <person name="Li C."/>
            <person name="Shao Z."/>
        </authorList>
    </citation>
    <scope>NUCLEOTIDE SEQUENCE [LARGE SCALE GENOMIC DNA]</scope>
    <source>
        <strain evidence="2">ck-I2-15</strain>
    </source>
</reference>
<protein>
    <recommendedName>
        <fullName evidence="3">DUF4252 domain-containing protein</fullName>
    </recommendedName>
</protein>
<dbReference type="Pfam" id="PF14060">
    <property type="entry name" value="DUF4252"/>
    <property type="match status" value="1"/>
</dbReference>
<gene>
    <name evidence="1" type="ORF">I215_03033</name>
</gene>
<evidence type="ECO:0000313" key="1">
    <source>
        <dbReference type="EMBL" id="EKF56463.1"/>
    </source>
</evidence>
<dbReference type="STRING" id="555500.I215_03033"/>
<dbReference type="InterPro" id="IPR025348">
    <property type="entry name" value="DUF4252"/>
</dbReference>
<proteinExistence type="predicted"/>
<comment type="caution">
    <text evidence="1">The sequence shown here is derived from an EMBL/GenBank/DDBJ whole genome shotgun (WGS) entry which is preliminary data.</text>
</comment>
<keyword evidence="2" id="KW-1185">Reference proteome</keyword>
<dbReference type="eggNOG" id="ENOG5032TIK">
    <property type="taxonomic scope" value="Bacteria"/>
</dbReference>
<accession>K2P618</accession>
<evidence type="ECO:0000313" key="2">
    <source>
        <dbReference type="Proteomes" id="UP000007364"/>
    </source>
</evidence>
<dbReference type="Proteomes" id="UP000007364">
    <property type="component" value="Unassembled WGS sequence"/>
</dbReference>